<keyword evidence="2" id="KW-1185">Reference proteome</keyword>
<name>A0ABR3G3J9_9PEZI</name>
<organism evidence="1 2">
    <name type="scientific">Discina gigas</name>
    <dbReference type="NCBI Taxonomy" id="1032678"/>
    <lineage>
        <taxon>Eukaryota</taxon>
        <taxon>Fungi</taxon>
        <taxon>Dikarya</taxon>
        <taxon>Ascomycota</taxon>
        <taxon>Pezizomycotina</taxon>
        <taxon>Pezizomycetes</taxon>
        <taxon>Pezizales</taxon>
        <taxon>Discinaceae</taxon>
        <taxon>Discina</taxon>
    </lineage>
</organism>
<accession>A0ABR3G3J9</accession>
<proteinExistence type="predicted"/>
<evidence type="ECO:0000313" key="2">
    <source>
        <dbReference type="Proteomes" id="UP001447188"/>
    </source>
</evidence>
<feature type="non-terminal residue" evidence="1">
    <location>
        <position position="1"/>
    </location>
</feature>
<evidence type="ECO:0000313" key="1">
    <source>
        <dbReference type="EMBL" id="KAL0630517.1"/>
    </source>
</evidence>
<comment type="caution">
    <text evidence="1">The sequence shown here is derived from an EMBL/GenBank/DDBJ whole genome shotgun (WGS) entry which is preliminary data.</text>
</comment>
<dbReference type="Proteomes" id="UP001447188">
    <property type="component" value="Unassembled WGS sequence"/>
</dbReference>
<dbReference type="EMBL" id="JBBBZM010000566">
    <property type="protein sequence ID" value="KAL0630517.1"/>
    <property type="molecule type" value="Genomic_DNA"/>
</dbReference>
<reference evidence="1 2" key="1">
    <citation type="submission" date="2024-02" db="EMBL/GenBank/DDBJ databases">
        <title>Discinaceae phylogenomics.</title>
        <authorList>
            <person name="Dirks A.C."/>
            <person name="James T.Y."/>
        </authorList>
    </citation>
    <scope>NUCLEOTIDE SEQUENCE [LARGE SCALE GENOMIC DNA]</scope>
    <source>
        <strain evidence="1 2">ACD0624</strain>
    </source>
</reference>
<gene>
    <name evidence="1" type="ORF">Q9L58_010637</name>
</gene>
<protein>
    <submittedName>
        <fullName evidence="1">Uncharacterized protein</fullName>
    </submittedName>
</protein>
<sequence>PEAYFYPSTMCTEEIIFSFTTPLFHTSDRTCEPCHVFTTLNSILQCWEHDLQGDALEVPNHLVDETRSPVLAYFVNHLHFLDYNTTASPDIEFPPLARQRKTPVDCDTFHATFPAEFKCPLDSFFIQYPELVCDPRGAHMAEFGRLVAAKGWDPECAKHKKHAEERESIEYNTARTAFFHAFCGKFNYLFGGNGGLPHFTEPMYNTGSGADAEDREAG</sequence>